<gene>
    <name evidence="1" type="primary">58</name>
    <name evidence="1" type="ORF">G4_58</name>
</gene>
<name>A0A1D8EUB0_9CAUD</name>
<protein>
    <submittedName>
        <fullName evidence="1">Uncharacterized protein</fullName>
    </submittedName>
</protein>
<dbReference type="Proteomes" id="UP000224440">
    <property type="component" value="Segment"/>
</dbReference>
<organism evidence="1 2">
    <name type="scientific">Propionibacterium phage G4</name>
    <dbReference type="NCBI Taxonomy" id="1897537"/>
    <lineage>
        <taxon>Viruses</taxon>
        <taxon>Duplodnaviria</taxon>
        <taxon>Heunggongvirae</taxon>
        <taxon>Uroviricota</taxon>
        <taxon>Caudoviricetes</taxon>
        <taxon>Doucettevirus</taxon>
        <taxon>Doucettevirus G4</taxon>
    </lineage>
</organism>
<proteinExistence type="predicted"/>
<dbReference type="EMBL" id="KX620754">
    <property type="protein sequence ID" value="AOT24647.1"/>
    <property type="molecule type" value="Genomic_DNA"/>
</dbReference>
<dbReference type="KEGG" id="vg:40072705"/>
<evidence type="ECO:0000313" key="2">
    <source>
        <dbReference type="Proteomes" id="UP000224440"/>
    </source>
</evidence>
<evidence type="ECO:0000313" key="1">
    <source>
        <dbReference type="EMBL" id="AOT24647.1"/>
    </source>
</evidence>
<sequence length="71" mass="8340">MSAWRDNRREPGGRVSIQAAEFEALRLLFDRVTVWWLLRHSTSIASDQWAHCIDDIHDALDRLEELYGSTR</sequence>
<dbReference type="GeneID" id="40072705"/>
<accession>A0A1D8EUB0</accession>
<dbReference type="RefSeq" id="YP_009597100.1">
    <property type="nucleotide sequence ID" value="NC_041895.1"/>
</dbReference>
<keyword evidence="2" id="KW-1185">Reference proteome</keyword>
<reference evidence="2" key="1">
    <citation type="submission" date="2016-07" db="EMBL/GenBank/DDBJ databases">
        <authorList>
            <person name="Florea S."/>
            <person name="Webb J.S."/>
            <person name="Jaromczyk J."/>
            <person name="Schardl C.L."/>
        </authorList>
    </citation>
    <scope>NUCLEOTIDE SEQUENCE [LARGE SCALE GENOMIC DNA]</scope>
</reference>